<accession>A0A2N5U126</accession>
<keyword evidence="1" id="KW-0175">Coiled coil</keyword>
<feature type="coiled-coil region" evidence="1">
    <location>
        <begin position="255"/>
        <end position="282"/>
    </location>
</feature>
<evidence type="ECO:0000313" key="3">
    <source>
        <dbReference type="EMBL" id="PLW31445.1"/>
    </source>
</evidence>
<keyword evidence="4" id="KW-1185">Reference proteome</keyword>
<protein>
    <submittedName>
        <fullName evidence="3">Uncharacterized protein</fullName>
    </submittedName>
</protein>
<feature type="compositionally biased region" description="Polar residues" evidence="2">
    <location>
        <begin position="400"/>
        <end position="422"/>
    </location>
</feature>
<evidence type="ECO:0000313" key="4">
    <source>
        <dbReference type="Proteomes" id="UP000235388"/>
    </source>
</evidence>
<evidence type="ECO:0000256" key="1">
    <source>
        <dbReference type="SAM" id="Coils"/>
    </source>
</evidence>
<reference evidence="3 4" key="1">
    <citation type="submission" date="2017-11" db="EMBL/GenBank/DDBJ databases">
        <title>De novo assembly and phasing of dikaryotic genomes from two isolates of Puccinia coronata f. sp. avenae, the causal agent of oat crown rust.</title>
        <authorList>
            <person name="Miller M.E."/>
            <person name="Zhang Y."/>
            <person name="Omidvar V."/>
            <person name="Sperschneider J."/>
            <person name="Schwessinger B."/>
            <person name="Raley C."/>
            <person name="Palmer J.M."/>
            <person name="Garnica D."/>
            <person name="Upadhyaya N."/>
            <person name="Rathjen J."/>
            <person name="Taylor J.M."/>
            <person name="Park R.F."/>
            <person name="Dodds P.N."/>
            <person name="Hirsch C.D."/>
            <person name="Kianian S.F."/>
            <person name="Figueroa M."/>
        </authorList>
    </citation>
    <scope>NUCLEOTIDE SEQUENCE [LARGE SCALE GENOMIC DNA]</scope>
    <source>
        <strain evidence="3">12NC29</strain>
    </source>
</reference>
<proteinExistence type="predicted"/>
<dbReference type="Proteomes" id="UP000235388">
    <property type="component" value="Unassembled WGS sequence"/>
</dbReference>
<comment type="caution">
    <text evidence="3">The sequence shown here is derived from an EMBL/GenBank/DDBJ whole genome shotgun (WGS) entry which is preliminary data.</text>
</comment>
<dbReference type="AlphaFoldDB" id="A0A2N5U126"/>
<gene>
    <name evidence="3" type="ORF">PCANC_17561</name>
</gene>
<feature type="region of interest" description="Disordered" evidence="2">
    <location>
        <begin position="382"/>
        <end position="422"/>
    </location>
</feature>
<organism evidence="3 4">
    <name type="scientific">Puccinia coronata f. sp. avenae</name>
    <dbReference type="NCBI Taxonomy" id="200324"/>
    <lineage>
        <taxon>Eukaryota</taxon>
        <taxon>Fungi</taxon>
        <taxon>Dikarya</taxon>
        <taxon>Basidiomycota</taxon>
        <taxon>Pucciniomycotina</taxon>
        <taxon>Pucciniomycetes</taxon>
        <taxon>Pucciniales</taxon>
        <taxon>Pucciniaceae</taxon>
        <taxon>Puccinia</taxon>
    </lineage>
</organism>
<dbReference type="EMBL" id="PGCJ01000348">
    <property type="protein sequence ID" value="PLW31445.1"/>
    <property type="molecule type" value="Genomic_DNA"/>
</dbReference>
<sequence length="422" mass="45995">MASRRFTDFFDEDQLAEVPGVAGTLFGRVTGLRALNGRVDRVVSASNVGTTGEGVAGAAAAVVEGEAANNPNDTDSAPPQGTTEREITISTCRKVIEDMKNVDMPLTVIIKDSGLLDGLTKEEKAILLAAGDSGKNQPPVEALEASEQEKVLVEQVLDSLEREEWEGDDLFSSKYLEVLHALNTVDYALWQRVNDYRRQVVLDREAVLERQAILHHEARAKMPQTPEALLAYNFHAVNQAIAAREERIGASQKRIDAARQTIERARQCIVVAEEKIEEERCRLFDIFGEAQQMAAPEDHLWRAMWDAEEAFLRRILRNNDNEDLIEEVALEGENRDACIRRIARENGEIAPRDAHLVAETLQPNVDPAPPVGPGLAAAEAEVGTPTSPLLGLGVIATGEGNASGQAQEPGQAESSTKQAGLD</sequence>
<evidence type="ECO:0000256" key="2">
    <source>
        <dbReference type="SAM" id="MobiDB-lite"/>
    </source>
</evidence>
<name>A0A2N5U126_9BASI</name>